<gene>
    <name evidence="1" type="ORF">AFUS01_LOCUS17</name>
</gene>
<evidence type="ECO:0000313" key="1">
    <source>
        <dbReference type="EMBL" id="CAG7629020.1"/>
    </source>
</evidence>
<reference evidence="1" key="1">
    <citation type="submission" date="2021-06" db="EMBL/GenBank/DDBJ databases">
        <authorList>
            <person name="Hodson N. C."/>
            <person name="Mongue J. A."/>
            <person name="Jaron S. K."/>
        </authorList>
    </citation>
    <scope>NUCLEOTIDE SEQUENCE</scope>
</reference>
<accession>A0A8J2J189</accession>
<comment type="caution">
    <text evidence="1">The sequence shown here is derived from an EMBL/GenBank/DDBJ whole genome shotgun (WGS) entry which is preliminary data.</text>
</comment>
<dbReference type="EMBL" id="CAJVCH010000001">
    <property type="protein sequence ID" value="CAG7629020.1"/>
    <property type="molecule type" value="Genomic_DNA"/>
</dbReference>
<dbReference type="AlphaFoldDB" id="A0A8J2J189"/>
<organism evidence="1 2">
    <name type="scientific">Allacma fusca</name>
    <dbReference type="NCBI Taxonomy" id="39272"/>
    <lineage>
        <taxon>Eukaryota</taxon>
        <taxon>Metazoa</taxon>
        <taxon>Ecdysozoa</taxon>
        <taxon>Arthropoda</taxon>
        <taxon>Hexapoda</taxon>
        <taxon>Collembola</taxon>
        <taxon>Symphypleona</taxon>
        <taxon>Sminthuridae</taxon>
        <taxon>Allacma</taxon>
    </lineage>
</organism>
<dbReference type="Proteomes" id="UP000708208">
    <property type="component" value="Unassembled WGS sequence"/>
</dbReference>
<protein>
    <submittedName>
        <fullName evidence="1">Uncharacterized protein</fullName>
    </submittedName>
</protein>
<proteinExistence type="predicted"/>
<name>A0A8J2J189_9HEXA</name>
<evidence type="ECO:0000313" key="2">
    <source>
        <dbReference type="Proteomes" id="UP000708208"/>
    </source>
</evidence>
<keyword evidence="2" id="KW-1185">Reference proteome</keyword>
<sequence>MSPHRPHFMNVLRCLGKRPGFLSIRWYKTRDEGENCEEEERVVRKKRRRLPTPEVLFGGRSEFNQGKLMTGKRAPIHIKCGGTSLKGNHCYSFLMIQVSGASAQKKGTRRTRLSVRTKGEDKAGHFLKSRPYDNLCAHMVRTCTWTVERIYVGKVYNNGCYKITSRCHFCGESILQLQLLGLNRRKRKVDVSLLEWSLGILVEMEENWLALS</sequence>